<dbReference type="Gene3D" id="1.10.3210.10">
    <property type="entry name" value="Hypothetical protein af1432"/>
    <property type="match status" value="1"/>
</dbReference>
<protein>
    <submittedName>
        <fullName evidence="1">Uncharacterized protein</fullName>
    </submittedName>
</protein>
<dbReference type="EMBL" id="PSVT01000003">
    <property type="protein sequence ID" value="PPH79255.1"/>
    <property type="molecule type" value="Genomic_DNA"/>
</dbReference>
<gene>
    <name evidence="1" type="ORF">C5C40_02650</name>
</gene>
<name>A0ABX5AEZ9_RATRA</name>
<organism evidence="1 2">
    <name type="scientific">Rathayibacter rathayi</name>
    <name type="common">Corynebacterium rathayi</name>
    <dbReference type="NCBI Taxonomy" id="33887"/>
    <lineage>
        <taxon>Bacteria</taxon>
        <taxon>Bacillati</taxon>
        <taxon>Actinomycetota</taxon>
        <taxon>Actinomycetes</taxon>
        <taxon>Micrococcales</taxon>
        <taxon>Microbacteriaceae</taxon>
        <taxon>Rathayibacter</taxon>
    </lineage>
</organism>
<evidence type="ECO:0000313" key="1">
    <source>
        <dbReference type="EMBL" id="PPH79255.1"/>
    </source>
</evidence>
<keyword evidence="2" id="KW-1185">Reference proteome</keyword>
<proteinExistence type="predicted"/>
<dbReference type="RefSeq" id="WP_104248515.1">
    <property type="nucleotide sequence ID" value="NZ_PSUD01000002.1"/>
</dbReference>
<reference evidence="1 2" key="1">
    <citation type="submission" date="2018-02" db="EMBL/GenBank/DDBJ databases">
        <title>Bacteriophage NCPPB3778 and a type I-E CRISPR drive the evolution of the US Biological Select Agent, Rathayibacter toxicus.</title>
        <authorList>
            <person name="Davis E.W.II."/>
            <person name="Tabima J.F."/>
            <person name="Weisberg A.J."/>
            <person name="Lopes L.D."/>
            <person name="Wiseman M.S."/>
            <person name="Wiseman M.S."/>
            <person name="Pupko T."/>
            <person name="Belcher M.S."/>
            <person name="Sechler A.J."/>
            <person name="Tancos M.A."/>
            <person name="Schroeder B.K."/>
            <person name="Murray T.D."/>
            <person name="Luster D.G."/>
            <person name="Schneider W.L."/>
            <person name="Rogers E."/>
            <person name="Andreote F.D."/>
            <person name="Grunwald N.J."/>
            <person name="Putnam M.L."/>
            <person name="Chang J.H."/>
        </authorList>
    </citation>
    <scope>NUCLEOTIDE SEQUENCE [LARGE SCALE GENOMIC DNA]</scope>
    <source>
        <strain evidence="1 2">AY1D6</strain>
    </source>
</reference>
<dbReference type="Proteomes" id="UP000239698">
    <property type="component" value="Unassembled WGS sequence"/>
</dbReference>
<comment type="caution">
    <text evidence="1">The sequence shown here is derived from an EMBL/GenBank/DDBJ whole genome shotgun (WGS) entry which is preliminary data.</text>
</comment>
<accession>A0ABX5AEZ9</accession>
<sequence length="170" mass="19130">MALTVRQAEILPPPARALMNRRKTKEQARVIAFAYLAGAFSPEVATAVRHMSNPITPAGLPRSRRVDQYIEHVRRELADPWFVLLKATDLVDNATGLRHNVYWADPTTIGNDKARNLAAKYEQLVPIITGRLRDVDEKLHALLPDEGRERAITQLLTATKSLEDIRTFLA</sequence>
<evidence type="ECO:0000313" key="2">
    <source>
        <dbReference type="Proteomes" id="UP000239698"/>
    </source>
</evidence>